<comment type="caution">
    <text evidence="2">The sequence shown here is derived from an EMBL/GenBank/DDBJ whole genome shotgun (WGS) entry which is preliminary data.</text>
</comment>
<dbReference type="EMBL" id="RDQH01000334">
    <property type="protein sequence ID" value="RXH91269.1"/>
    <property type="molecule type" value="Genomic_DNA"/>
</dbReference>
<reference evidence="2 3" key="1">
    <citation type="submission" date="2018-10" db="EMBL/GenBank/DDBJ databases">
        <title>A high-quality apple genome assembly.</title>
        <authorList>
            <person name="Hu J."/>
        </authorList>
    </citation>
    <scope>NUCLEOTIDE SEQUENCE [LARGE SCALE GENOMIC DNA]</scope>
    <source>
        <strain evidence="3">cv. HFTH1</strain>
        <tissue evidence="2">Young leaf</tissue>
    </source>
</reference>
<feature type="region of interest" description="Disordered" evidence="1">
    <location>
        <begin position="1"/>
        <end position="34"/>
    </location>
</feature>
<feature type="compositionally biased region" description="Basic and acidic residues" evidence="1">
    <location>
        <begin position="10"/>
        <end position="34"/>
    </location>
</feature>
<sequence>MSGCAGRWVQGREGREEGGSEKEGGGREGWGRMPRKLEKLSDMRVLKWTYADGYYWPEHEHVKFFGFLQGEAESGLERPHQCAENEPQSSKNIDSDGDGDGDGDEDWSRISELLSRNKSINKWQRKTENISEQVASYMRDPSRMVRQMRMRKSAVAVFGTVPEGYNTAKERETQSDAGAQADGDPEPLDDFEFYQQFLKECFETIDPATFASSDNVYEKTENFMAPETVVVSPMLPDLNNLFGLKKQKPAFVV</sequence>
<dbReference type="Gene3D" id="1.20.120.1750">
    <property type="match status" value="1"/>
</dbReference>
<dbReference type="STRING" id="3750.A0A498J689"/>
<evidence type="ECO:0000313" key="2">
    <source>
        <dbReference type="EMBL" id="RXH91269.1"/>
    </source>
</evidence>
<proteinExistence type="predicted"/>
<accession>A0A498J689</accession>
<dbReference type="InterPro" id="IPR039223">
    <property type="entry name" value="AATF/Bfr2"/>
</dbReference>
<feature type="compositionally biased region" description="Acidic residues" evidence="1">
    <location>
        <begin position="95"/>
        <end position="105"/>
    </location>
</feature>
<organism evidence="2 3">
    <name type="scientific">Malus domestica</name>
    <name type="common">Apple</name>
    <name type="synonym">Pyrus malus</name>
    <dbReference type="NCBI Taxonomy" id="3750"/>
    <lineage>
        <taxon>Eukaryota</taxon>
        <taxon>Viridiplantae</taxon>
        <taxon>Streptophyta</taxon>
        <taxon>Embryophyta</taxon>
        <taxon>Tracheophyta</taxon>
        <taxon>Spermatophyta</taxon>
        <taxon>Magnoliopsida</taxon>
        <taxon>eudicotyledons</taxon>
        <taxon>Gunneridae</taxon>
        <taxon>Pentapetalae</taxon>
        <taxon>rosids</taxon>
        <taxon>fabids</taxon>
        <taxon>Rosales</taxon>
        <taxon>Rosaceae</taxon>
        <taxon>Amygdaloideae</taxon>
        <taxon>Maleae</taxon>
        <taxon>Malus</taxon>
    </lineage>
</organism>
<dbReference type="GO" id="GO:0005730">
    <property type="term" value="C:nucleolus"/>
    <property type="evidence" value="ECO:0007669"/>
    <property type="project" value="TreeGrafter"/>
</dbReference>
<dbReference type="AlphaFoldDB" id="A0A498J689"/>
<name>A0A498J689_MALDO</name>
<feature type="region of interest" description="Disordered" evidence="1">
    <location>
        <begin position="75"/>
        <end position="107"/>
    </location>
</feature>
<feature type="region of interest" description="Disordered" evidence="1">
    <location>
        <begin position="167"/>
        <end position="186"/>
    </location>
</feature>
<protein>
    <submittedName>
        <fullName evidence="2">Uncharacterized protein</fullName>
    </submittedName>
</protein>
<evidence type="ECO:0000313" key="3">
    <source>
        <dbReference type="Proteomes" id="UP000290289"/>
    </source>
</evidence>
<dbReference type="PANTHER" id="PTHR15565">
    <property type="entry name" value="AATF PROTEIN APOPTOSIS ANTAGONIZING TRANSCRIPTION FACTOR"/>
    <property type="match status" value="1"/>
</dbReference>
<evidence type="ECO:0000256" key="1">
    <source>
        <dbReference type="SAM" id="MobiDB-lite"/>
    </source>
</evidence>
<dbReference type="PANTHER" id="PTHR15565:SF0">
    <property type="entry name" value="PROTEIN AATF"/>
    <property type="match status" value="1"/>
</dbReference>
<keyword evidence="3" id="KW-1185">Reference proteome</keyword>
<dbReference type="Proteomes" id="UP000290289">
    <property type="component" value="Chromosome 8"/>
</dbReference>
<gene>
    <name evidence="2" type="ORF">DVH24_020292</name>
</gene>